<dbReference type="EMBL" id="LJUJ01000035">
    <property type="protein sequence ID" value="KPK62489.1"/>
    <property type="molecule type" value="Genomic_DNA"/>
</dbReference>
<comment type="caution">
    <text evidence="5">The sequence shown here is derived from an EMBL/GenBank/DDBJ whole genome shotgun (WGS) entry which is preliminary data.</text>
</comment>
<keyword evidence="3" id="KW-0064">Aspartyl protease</keyword>
<dbReference type="InterPro" id="IPR000671">
    <property type="entry name" value="Peptidase_A31"/>
</dbReference>
<keyword evidence="2" id="KW-0645">Protease</keyword>
<protein>
    <recommendedName>
        <fullName evidence="7">Hydrogenase maturation protease</fullName>
    </recommendedName>
</protein>
<dbReference type="Pfam" id="PF01750">
    <property type="entry name" value="HycI"/>
    <property type="match status" value="1"/>
</dbReference>
<organism evidence="5 6">
    <name type="scientific">candidate division WOR_3 bacterium SM23_42</name>
    <dbReference type="NCBI Taxonomy" id="1703779"/>
    <lineage>
        <taxon>Bacteria</taxon>
        <taxon>Bacteria division WOR-3</taxon>
    </lineage>
</organism>
<dbReference type="InterPro" id="IPR023430">
    <property type="entry name" value="Pept_HybD-like_dom_sf"/>
</dbReference>
<dbReference type="AlphaFoldDB" id="A0A0S8FP41"/>
<dbReference type="Proteomes" id="UP000051373">
    <property type="component" value="Unassembled WGS sequence"/>
</dbReference>
<sequence>MPVAIYCGAQSLSYVIRSQALMKKVLVYGIGNPYRCDDAIGIKVAQELAEKIAEPLIDIKWGSIDGIAILDEIVGYERVIFIDSVKTEHGKPGDIYKIKPSSHNDIDEPFSSHGINFMTALQFGKKFDLKMPEQIDIYAVEIIDNTSFSEECTKKVKASIPKIVEAIIGELEANEGSE</sequence>
<evidence type="ECO:0000256" key="3">
    <source>
        <dbReference type="ARBA" id="ARBA00022750"/>
    </source>
</evidence>
<evidence type="ECO:0000313" key="6">
    <source>
        <dbReference type="Proteomes" id="UP000051373"/>
    </source>
</evidence>
<comment type="similarity">
    <text evidence="1">Belongs to the peptidase A31 family.</text>
</comment>
<dbReference type="GO" id="GO:0016485">
    <property type="term" value="P:protein processing"/>
    <property type="evidence" value="ECO:0007669"/>
    <property type="project" value="TreeGrafter"/>
</dbReference>
<reference evidence="5 6" key="1">
    <citation type="journal article" date="2015" name="Microbiome">
        <title>Genomic resolution of linkages in carbon, nitrogen, and sulfur cycling among widespread estuary sediment bacteria.</title>
        <authorList>
            <person name="Baker B.J."/>
            <person name="Lazar C.S."/>
            <person name="Teske A.P."/>
            <person name="Dick G.J."/>
        </authorList>
    </citation>
    <scope>NUCLEOTIDE SEQUENCE [LARGE SCALE GENOMIC DNA]</scope>
    <source>
        <strain evidence="5">SM23_42</strain>
    </source>
</reference>
<evidence type="ECO:0000256" key="2">
    <source>
        <dbReference type="ARBA" id="ARBA00022670"/>
    </source>
</evidence>
<dbReference type="GO" id="GO:0004190">
    <property type="term" value="F:aspartic-type endopeptidase activity"/>
    <property type="evidence" value="ECO:0007669"/>
    <property type="project" value="UniProtKB-KW"/>
</dbReference>
<dbReference type="NCBIfam" id="TIGR00072">
    <property type="entry name" value="hydrog_prot"/>
    <property type="match status" value="1"/>
</dbReference>
<dbReference type="SUPFAM" id="SSF53163">
    <property type="entry name" value="HybD-like"/>
    <property type="match status" value="1"/>
</dbReference>
<dbReference type="CDD" id="cd00518">
    <property type="entry name" value="H2MP"/>
    <property type="match status" value="1"/>
</dbReference>
<dbReference type="STRING" id="1703779.AMJ83_10800"/>
<dbReference type="Gene3D" id="3.40.50.1450">
    <property type="entry name" value="HybD-like"/>
    <property type="match status" value="1"/>
</dbReference>
<evidence type="ECO:0000256" key="1">
    <source>
        <dbReference type="ARBA" id="ARBA00006814"/>
    </source>
</evidence>
<dbReference type="PANTHER" id="PTHR30302:SF1">
    <property type="entry name" value="HYDROGENASE 2 MATURATION PROTEASE"/>
    <property type="match status" value="1"/>
</dbReference>
<keyword evidence="4" id="KW-0378">Hydrolase</keyword>
<evidence type="ECO:0000256" key="4">
    <source>
        <dbReference type="ARBA" id="ARBA00022801"/>
    </source>
</evidence>
<gene>
    <name evidence="5" type="ORF">AMJ83_10800</name>
</gene>
<accession>A0A0S8FP41</accession>
<proteinExistence type="inferred from homology"/>
<name>A0A0S8FP41_UNCW3</name>
<evidence type="ECO:0000313" key="5">
    <source>
        <dbReference type="EMBL" id="KPK62489.1"/>
    </source>
</evidence>
<dbReference type="PANTHER" id="PTHR30302">
    <property type="entry name" value="HYDROGENASE 1 MATURATION PROTEASE"/>
    <property type="match status" value="1"/>
</dbReference>
<evidence type="ECO:0008006" key="7">
    <source>
        <dbReference type="Google" id="ProtNLM"/>
    </source>
</evidence>
<dbReference type="GO" id="GO:0008047">
    <property type="term" value="F:enzyme activator activity"/>
    <property type="evidence" value="ECO:0007669"/>
    <property type="project" value="InterPro"/>
</dbReference>